<feature type="transmembrane region" description="Helical" evidence="1">
    <location>
        <begin position="61"/>
        <end position="82"/>
    </location>
</feature>
<proteinExistence type="predicted"/>
<dbReference type="AlphaFoldDB" id="A0A2T0U9U1"/>
<organism evidence="2 3">
    <name type="scientific">Knoellia remsis</name>
    <dbReference type="NCBI Taxonomy" id="407159"/>
    <lineage>
        <taxon>Bacteria</taxon>
        <taxon>Bacillati</taxon>
        <taxon>Actinomycetota</taxon>
        <taxon>Actinomycetes</taxon>
        <taxon>Micrococcales</taxon>
        <taxon>Intrasporangiaceae</taxon>
        <taxon>Knoellia</taxon>
    </lineage>
</organism>
<feature type="transmembrane region" description="Helical" evidence="1">
    <location>
        <begin position="103"/>
        <end position="125"/>
    </location>
</feature>
<sequence length="163" mass="17615">MAQPPLNKDRHETDTERLDRNWDELLQELRVTQTGVQILAGFLLTLPFQARFAGLETGQTAAYLVALTAAIVATSLLVAPVSAHRAMFRRGAKATLVTFADRAARMGLVALAVSITAAAFLIFDVVLGRPYAVTAACAAVALFVVNWVVVPLLVRRRVSPTET</sequence>
<keyword evidence="1" id="KW-1133">Transmembrane helix</keyword>
<dbReference type="Pfam" id="PF19853">
    <property type="entry name" value="DUF6328"/>
    <property type="match status" value="1"/>
</dbReference>
<accession>A0A2T0U9U1</accession>
<dbReference type="EMBL" id="PVTI01000024">
    <property type="protein sequence ID" value="PRY54686.1"/>
    <property type="molecule type" value="Genomic_DNA"/>
</dbReference>
<dbReference type="Proteomes" id="UP000237822">
    <property type="component" value="Unassembled WGS sequence"/>
</dbReference>
<dbReference type="InterPro" id="IPR046291">
    <property type="entry name" value="DUF6328"/>
</dbReference>
<evidence type="ECO:0000256" key="1">
    <source>
        <dbReference type="SAM" id="Phobius"/>
    </source>
</evidence>
<comment type="caution">
    <text evidence="2">The sequence shown here is derived from an EMBL/GenBank/DDBJ whole genome shotgun (WGS) entry which is preliminary data.</text>
</comment>
<dbReference type="OrthoDB" id="3625784at2"/>
<feature type="transmembrane region" description="Helical" evidence="1">
    <location>
        <begin position="131"/>
        <end position="154"/>
    </location>
</feature>
<reference evidence="2 3" key="1">
    <citation type="submission" date="2018-03" db="EMBL/GenBank/DDBJ databases">
        <title>Genomic Encyclopedia of Archaeal and Bacterial Type Strains, Phase II (KMG-II): from individual species to whole genera.</title>
        <authorList>
            <person name="Goeker M."/>
        </authorList>
    </citation>
    <scope>NUCLEOTIDE SEQUENCE [LARGE SCALE GENOMIC DNA]</scope>
    <source>
        <strain evidence="2 3">ATCC BAA-1496</strain>
    </source>
</reference>
<evidence type="ECO:0000313" key="2">
    <source>
        <dbReference type="EMBL" id="PRY54686.1"/>
    </source>
</evidence>
<evidence type="ECO:0000313" key="3">
    <source>
        <dbReference type="Proteomes" id="UP000237822"/>
    </source>
</evidence>
<keyword evidence="1" id="KW-0472">Membrane</keyword>
<dbReference type="RefSeq" id="WP_106298453.1">
    <property type="nucleotide sequence ID" value="NZ_PVTI01000024.1"/>
</dbReference>
<evidence type="ECO:0008006" key="4">
    <source>
        <dbReference type="Google" id="ProtNLM"/>
    </source>
</evidence>
<gene>
    <name evidence="2" type="ORF">BCF74_12420</name>
</gene>
<keyword evidence="1" id="KW-0812">Transmembrane</keyword>
<keyword evidence="3" id="KW-1185">Reference proteome</keyword>
<protein>
    <recommendedName>
        <fullName evidence="4">Sodium:proton antiporter</fullName>
    </recommendedName>
</protein>
<name>A0A2T0U9U1_9MICO</name>